<feature type="transmembrane region" description="Helical" evidence="7">
    <location>
        <begin position="229"/>
        <end position="252"/>
    </location>
</feature>
<feature type="transmembrane region" description="Helical" evidence="7">
    <location>
        <begin position="84"/>
        <end position="104"/>
    </location>
</feature>
<feature type="transmembrane region" description="Helical" evidence="7">
    <location>
        <begin position="360"/>
        <end position="380"/>
    </location>
</feature>
<dbReference type="EMBL" id="GU220362">
    <property type="protein sequence ID" value="ADJ19215.1"/>
    <property type="molecule type" value="Genomic_DNA"/>
</dbReference>
<sequence length="408" mass="47355">MSEYKRIFQYLAFDLTNKVLPFVVPYFIASYLSSVELGYYTTKQLLFLLFFNIISMGGGAKLLVSISKKDGEEKKISSILLKMFCFNACVILFFYVLLPFFIVSENVIKDYIPLVICSLFYSIIQLQLSIYRGYNRINAYGMLNLSLSVCVCIVIFSYILYFKTQLGLWYWLIIPYALFSIKFLKYYLTERVLSSAVLLDTLKFCFYQFPHVLSSWCRLGIDRLFLANIFAMSLVGYYSMMLQFGLIVSAVLQSLNNYYSPYLFRVLSERQSYKKLSLFSKNNKAARSSFLFFVASFVIVIVVNIFAYVVVHYFLPSEYSPYYYLVPLVTFAYGLQGCYFAVVNYIYFWGKTQYLNIPSILSCLFQVVIGYFFILHFSLLGASLSLLMSWSLQLLFTLGGVMYVAKNK</sequence>
<feature type="transmembrane region" description="Helical" evidence="7">
    <location>
        <begin position="110"/>
        <end position="131"/>
    </location>
</feature>
<dbReference type="AlphaFoldDB" id="D8WNB8"/>
<evidence type="ECO:0000256" key="3">
    <source>
        <dbReference type="ARBA" id="ARBA00022692"/>
    </source>
</evidence>
<feature type="transmembrane region" description="Helical" evidence="7">
    <location>
        <begin position="143"/>
        <end position="162"/>
    </location>
</feature>
<evidence type="ECO:0000256" key="4">
    <source>
        <dbReference type="ARBA" id="ARBA00022989"/>
    </source>
</evidence>
<proteinExistence type="predicted"/>
<evidence type="ECO:0000256" key="5">
    <source>
        <dbReference type="ARBA" id="ARBA00023136"/>
    </source>
</evidence>
<gene>
    <name evidence="8" type="primary">wzx</name>
</gene>
<evidence type="ECO:0000256" key="6">
    <source>
        <dbReference type="ARBA" id="ARBA00049738"/>
    </source>
</evidence>
<evidence type="ECO:0000256" key="1">
    <source>
        <dbReference type="ARBA" id="ARBA00004651"/>
    </source>
</evidence>
<keyword evidence="5 7" id="KW-0472">Membrane</keyword>
<keyword evidence="3 7" id="KW-0812">Transmembrane</keyword>
<protein>
    <recommendedName>
        <fullName evidence="6">Putative O-antigen transporter</fullName>
    </recommendedName>
</protein>
<name>D8WNB8_ECOLX</name>
<evidence type="ECO:0000256" key="7">
    <source>
        <dbReference type="SAM" id="Phobius"/>
    </source>
</evidence>
<dbReference type="PANTHER" id="PTHR30250:SF11">
    <property type="entry name" value="O-ANTIGEN TRANSPORTER-RELATED"/>
    <property type="match status" value="1"/>
</dbReference>
<feature type="transmembrane region" description="Helical" evidence="7">
    <location>
        <begin position="290"/>
        <end position="315"/>
    </location>
</feature>
<feature type="transmembrane region" description="Helical" evidence="7">
    <location>
        <begin position="12"/>
        <end position="33"/>
    </location>
</feature>
<accession>D8WNB8</accession>
<feature type="transmembrane region" description="Helical" evidence="7">
    <location>
        <begin position="386"/>
        <end position="405"/>
    </location>
</feature>
<comment type="subcellular location">
    <subcellularLocation>
        <location evidence="1">Cell membrane</location>
        <topology evidence="1">Multi-pass membrane protein</topology>
    </subcellularLocation>
</comment>
<feature type="transmembrane region" description="Helical" evidence="7">
    <location>
        <begin position="45"/>
        <end position="64"/>
    </location>
</feature>
<feature type="transmembrane region" description="Helical" evidence="7">
    <location>
        <begin position="168"/>
        <end position="185"/>
    </location>
</feature>
<evidence type="ECO:0000256" key="2">
    <source>
        <dbReference type="ARBA" id="ARBA00022475"/>
    </source>
</evidence>
<keyword evidence="4 7" id="KW-1133">Transmembrane helix</keyword>
<feature type="transmembrane region" description="Helical" evidence="7">
    <location>
        <begin position="321"/>
        <end position="348"/>
    </location>
</feature>
<dbReference type="PANTHER" id="PTHR30250">
    <property type="entry name" value="PST FAMILY PREDICTED COLANIC ACID TRANSPORTER"/>
    <property type="match status" value="1"/>
</dbReference>
<keyword evidence="2" id="KW-1003">Cell membrane</keyword>
<evidence type="ECO:0000313" key="8">
    <source>
        <dbReference type="EMBL" id="ADJ19215.1"/>
    </source>
</evidence>
<organism evidence="8">
    <name type="scientific">Escherichia coli</name>
    <dbReference type="NCBI Taxonomy" id="562"/>
    <lineage>
        <taxon>Bacteria</taxon>
        <taxon>Pseudomonadati</taxon>
        <taxon>Pseudomonadota</taxon>
        <taxon>Gammaproteobacteria</taxon>
        <taxon>Enterobacterales</taxon>
        <taxon>Enterobacteriaceae</taxon>
        <taxon>Escherichia</taxon>
    </lineage>
</organism>
<dbReference type="GO" id="GO:0005886">
    <property type="term" value="C:plasma membrane"/>
    <property type="evidence" value="ECO:0007669"/>
    <property type="project" value="UniProtKB-SubCell"/>
</dbReference>
<reference evidence="8" key="1">
    <citation type="journal article" date="2010" name="Carbohydr. Res.">
        <title>Structural and genetic characterization of the O-antigen of Escherichia coli O161 containing a derivative of a higher acidic diamino sugar, legionaminic acid.</title>
        <authorList>
            <person name="Li X."/>
            <person name="Perepelov A.V."/>
            <person name="Wang Q."/>
            <person name="Senchenkova S.N."/>
            <person name="Liu B."/>
            <person name="Shevelev S.D."/>
            <person name="Guo X."/>
            <person name="Shashkov A.S."/>
            <person name="Chen W."/>
            <person name="Wang L."/>
            <person name="Knirel Y.A."/>
        </authorList>
    </citation>
    <scope>NUCLEOTIDE SEQUENCE</scope>
</reference>
<dbReference type="RefSeq" id="WP_033865594.1">
    <property type="nucleotide sequence ID" value="NZ_BFYT01000036.1"/>
</dbReference>
<dbReference type="InterPro" id="IPR050833">
    <property type="entry name" value="Poly_Biosynth_Transport"/>
</dbReference>